<accession>A0AAV8UW98</accession>
<dbReference type="InterPro" id="IPR009072">
    <property type="entry name" value="Histone-fold"/>
</dbReference>
<dbReference type="EMBL" id="JAMWBK010000005">
    <property type="protein sequence ID" value="KAJ8905337.1"/>
    <property type="molecule type" value="Genomic_DNA"/>
</dbReference>
<dbReference type="Pfam" id="PF15630">
    <property type="entry name" value="CENP-S"/>
    <property type="match status" value="1"/>
</dbReference>
<comment type="similarity">
    <text evidence="1">Belongs to the TAF9 family. CENP-S/MHF1 subfamily.</text>
</comment>
<dbReference type="Proteomes" id="UP001157974">
    <property type="component" value="Unassembled WGS sequence"/>
</dbReference>
<dbReference type="GO" id="GO:0003677">
    <property type="term" value="F:DNA binding"/>
    <property type="evidence" value="ECO:0007669"/>
    <property type="project" value="UniProtKB-KW"/>
</dbReference>
<evidence type="ECO:0000256" key="2">
    <source>
        <dbReference type="ARBA" id="ARBA00022763"/>
    </source>
</evidence>
<proteinExistence type="inferred from homology"/>
<evidence type="ECO:0000313" key="6">
    <source>
        <dbReference type="Proteomes" id="UP001157974"/>
    </source>
</evidence>
<dbReference type="GO" id="GO:0031297">
    <property type="term" value="P:replication fork processing"/>
    <property type="evidence" value="ECO:0007669"/>
    <property type="project" value="TreeGrafter"/>
</dbReference>
<reference evidence="5 6" key="1">
    <citation type="journal article" date="2023" name="Nat. Commun.">
        <title>Origin of minicircular mitochondrial genomes in red algae.</title>
        <authorList>
            <person name="Lee Y."/>
            <person name="Cho C.H."/>
            <person name="Lee Y.M."/>
            <person name="Park S.I."/>
            <person name="Yang J.H."/>
            <person name="West J.A."/>
            <person name="Bhattacharya D."/>
            <person name="Yoon H.S."/>
        </authorList>
    </citation>
    <scope>NUCLEOTIDE SEQUENCE [LARGE SCALE GENOMIC DNA]</scope>
    <source>
        <strain evidence="5 6">CCMP1338</strain>
        <tissue evidence="5">Whole cell</tissue>
    </source>
</reference>
<dbReference type="GO" id="GO:0003682">
    <property type="term" value="F:chromatin binding"/>
    <property type="evidence" value="ECO:0007669"/>
    <property type="project" value="TreeGrafter"/>
</dbReference>
<keyword evidence="6" id="KW-1185">Reference proteome</keyword>
<evidence type="ECO:0000256" key="3">
    <source>
        <dbReference type="ARBA" id="ARBA00023125"/>
    </source>
</evidence>
<dbReference type="GO" id="GO:0071821">
    <property type="term" value="C:FANCM-MHF complex"/>
    <property type="evidence" value="ECO:0007669"/>
    <property type="project" value="InterPro"/>
</dbReference>
<protein>
    <recommendedName>
        <fullName evidence="7">Centromere protein S</fullName>
    </recommendedName>
</protein>
<gene>
    <name evidence="5" type="ORF">NDN08_001844</name>
</gene>
<dbReference type="GO" id="GO:0000712">
    <property type="term" value="P:resolution of meiotic recombination intermediates"/>
    <property type="evidence" value="ECO:0007669"/>
    <property type="project" value="TreeGrafter"/>
</dbReference>
<keyword evidence="4" id="KW-0234">DNA repair</keyword>
<comment type="caution">
    <text evidence="5">The sequence shown here is derived from an EMBL/GenBank/DDBJ whole genome shotgun (WGS) entry which is preliminary data.</text>
</comment>
<evidence type="ECO:0000313" key="5">
    <source>
        <dbReference type="EMBL" id="KAJ8905337.1"/>
    </source>
</evidence>
<dbReference type="GO" id="GO:0046982">
    <property type="term" value="F:protein heterodimerization activity"/>
    <property type="evidence" value="ECO:0007669"/>
    <property type="project" value="InterPro"/>
</dbReference>
<evidence type="ECO:0008006" key="7">
    <source>
        <dbReference type="Google" id="ProtNLM"/>
    </source>
</evidence>
<organism evidence="5 6">
    <name type="scientific">Rhodosorus marinus</name>
    <dbReference type="NCBI Taxonomy" id="101924"/>
    <lineage>
        <taxon>Eukaryota</taxon>
        <taxon>Rhodophyta</taxon>
        <taxon>Stylonematophyceae</taxon>
        <taxon>Stylonematales</taxon>
        <taxon>Stylonemataceae</taxon>
        <taxon>Rhodosorus</taxon>
    </lineage>
</organism>
<dbReference type="SUPFAM" id="SSF47113">
    <property type="entry name" value="Histone-fold"/>
    <property type="match status" value="1"/>
</dbReference>
<dbReference type="GO" id="GO:0006281">
    <property type="term" value="P:DNA repair"/>
    <property type="evidence" value="ECO:0007669"/>
    <property type="project" value="UniProtKB-KW"/>
</dbReference>
<sequence>MHECPGVVIELRIVFLLESDWMAFFPTEDQILLLMADKRFDEKEFLRDLALIVESETKKHAVEMTPKAIMSLAEVVEAMLIQRIAPDLEAFAEHGKRSTVTVDDVRLLARRSEDLANHLSSFLKNKDQKGDPGPS</sequence>
<dbReference type="PANTHER" id="PTHR22980">
    <property type="entry name" value="CORTISTATIN"/>
    <property type="match status" value="1"/>
</dbReference>
<keyword evidence="3" id="KW-0238">DNA-binding</keyword>
<evidence type="ECO:0000256" key="4">
    <source>
        <dbReference type="ARBA" id="ARBA00023204"/>
    </source>
</evidence>
<dbReference type="InterPro" id="IPR029003">
    <property type="entry name" value="CENP-S/Mhf1"/>
</dbReference>
<dbReference type="Gene3D" id="1.10.20.10">
    <property type="entry name" value="Histone, subunit A"/>
    <property type="match status" value="1"/>
</dbReference>
<dbReference type="PANTHER" id="PTHR22980:SF0">
    <property type="entry name" value="CENTROMERE PROTEIN S"/>
    <property type="match status" value="1"/>
</dbReference>
<name>A0AAV8UW98_9RHOD</name>
<dbReference type="CDD" id="cd22919">
    <property type="entry name" value="HFD_CENP-S"/>
    <property type="match status" value="1"/>
</dbReference>
<dbReference type="AlphaFoldDB" id="A0AAV8UW98"/>
<evidence type="ECO:0000256" key="1">
    <source>
        <dbReference type="ARBA" id="ARBA00006612"/>
    </source>
</evidence>
<keyword evidence="2" id="KW-0227">DNA damage</keyword>